<organism evidence="3">
    <name type="scientific">Amblyomma sculptum</name>
    <name type="common">Tick</name>
    <dbReference type="NCBI Taxonomy" id="1581419"/>
    <lineage>
        <taxon>Eukaryota</taxon>
        <taxon>Metazoa</taxon>
        <taxon>Ecdysozoa</taxon>
        <taxon>Arthropoda</taxon>
        <taxon>Chelicerata</taxon>
        <taxon>Arachnida</taxon>
        <taxon>Acari</taxon>
        <taxon>Parasitiformes</taxon>
        <taxon>Ixodida</taxon>
        <taxon>Ixodoidea</taxon>
        <taxon>Ixodidae</taxon>
        <taxon>Amblyomminae</taxon>
        <taxon>Amblyomma</taxon>
    </lineage>
</organism>
<feature type="compositionally biased region" description="Acidic residues" evidence="1">
    <location>
        <begin position="1"/>
        <end position="38"/>
    </location>
</feature>
<dbReference type="PANTHER" id="PTHR47272:SF2">
    <property type="entry name" value="PIGGYBAC TRANSPOSABLE ELEMENT-DERIVED PROTEIN 3-LIKE"/>
    <property type="match status" value="1"/>
</dbReference>
<protein>
    <submittedName>
        <fullName evidence="3">Putative piggybac-1 dan</fullName>
    </submittedName>
</protein>
<dbReference type="PANTHER" id="PTHR47272">
    <property type="entry name" value="DDE_TNP_1_7 DOMAIN-CONTAINING PROTEIN"/>
    <property type="match status" value="1"/>
</dbReference>
<dbReference type="InterPro" id="IPR029526">
    <property type="entry name" value="PGBD"/>
</dbReference>
<accession>A0A1E1XN49</accession>
<feature type="region of interest" description="Disordered" evidence="1">
    <location>
        <begin position="1"/>
        <end position="46"/>
    </location>
</feature>
<name>A0A1E1XN49_AMBSC</name>
<dbReference type="EMBL" id="GFAA01002791">
    <property type="protein sequence ID" value="JAU00644.1"/>
    <property type="molecule type" value="mRNA"/>
</dbReference>
<reference evidence="3" key="1">
    <citation type="submission" date="2016-09" db="EMBL/GenBank/DDBJ databases">
        <authorList>
            <person name="Capua I."/>
            <person name="De Benedictis P."/>
            <person name="Joannis T."/>
            <person name="Lombin L.H."/>
            <person name="Cattoli G."/>
        </authorList>
    </citation>
    <scope>NUCLEOTIDE SEQUENCE</scope>
</reference>
<evidence type="ECO:0000313" key="3">
    <source>
        <dbReference type="EMBL" id="JAU00644.1"/>
    </source>
</evidence>
<feature type="domain" description="PiggyBac transposable element-derived protein" evidence="2">
    <location>
        <begin position="76"/>
        <end position="436"/>
    </location>
</feature>
<feature type="non-terminal residue" evidence="3">
    <location>
        <position position="556"/>
    </location>
</feature>
<evidence type="ECO:0000259" key="2">
    <source>
        <dbReference type="Pfam" id="PF13843"/>
    </source>
</evidence>
<evidence type="ECO:0000256" key="1">
    <source>
        <dbReference type="SAM" id="MobiDB-lite"/>
    </source>
</evidence>
<dbReference type="Pfam" id="PF13843">
    <property type="entry name" value="DDE_Tnp_1_7"/>
    <property type="match status" value="1"/>
</dbReference>
<proteinExistence type="evidence at transcript level"/>
<sequence length="556" mass="63976">IDDDEEEVDEAGELDDAVDGDWDNQQELSDSSDEEEPDKESAREYGSWCRKPFEKPAAEFKPVADENESYRDPLLTPYEYFSKYVPKSVFIELADKTNTYSVFQDGKSVLTNEEEIRKLIALHLTMGVLRYPRLRMYWKPSMKTELLASVNMCRNRFEKLRNCLHIVDVNGDHNNNDRLWKVRPLLNSFQERCHNLPLEERLCIDEQIIPFKGKLDIKQYIKGKPNPWGVKVFMLCGASGIIYDFLVYQGSTTELSSEIKKTFGVTGAFVLHLASRIPDGIGHKLFFDNYFTSLPVLRVLLEKTIYAAGTIRQNRTEKCPLKTEKQLKQEGRGSSDYLVSSDGKIVITRWMDNRAVNLASNFVGVDDLGDVTRWSKADGAFINVKRPAVVQQYNASMGGVDKTDFLVSLYRTSIRSKKWTLRVITHFFNLCVTNSWLEYRRHAEHQKIKMKDQMDLLEFTLNVIESLAKACSAGLPRKRGRPFSSPLQPLKRPNLIEVRPIQDIRYDQTGHWPSVEEEQQRCKLEGCKGKPKVKCQKCNVHLCLSAAKNCFRAFHT</sequence>
<reference evidence="3" key="2">
    <citation type="journal article" date="2017" name="Front. Cell. Infect. Microbiol.">
        <title>Analysis of the Salivary Gland Transcriptome of Unfed and Partially Fed Amblyomma sculptum Ticks and Descriptive Proteome of the Saliva.</title>
        <authorList>
            <person name="Esteves E."/>
            <person name="Maruyama S.R."/>
            <person name="Kawahara R."/>
            <person name="Fujita A."/>
            <person name="Martins L.A."/>
            <person name="Righi A.A."/>
            <person name="Costa F.B."/>
            <person name="Palmisano G."/>
            <person name="Labruna M.B."/>
            <person name="Sa-Nunes A."/>
            <person name="Ribeiro J.M.C."/>
            <person name="Fogaca A.C."/>
        </authorList>
    </citation>
    <scope>NUCLEOTIDE SEQUENCE</scope>
</reference>
<feature type="non-terminal residue" evidence="3">
    <location>
        <position position="1"/>
    </location>
</feature>
<dbReference type="AlphaFoldDB" id="A0A1E1XN49"/>